<evidence type="ECO:0000259" key="5">
    <source>
        <dbReference type="Pfam" id="PF04357"/>
    </source>
</evidence>
<dbReference type="GO" id="GO:0097347">
    <property type="term" value="C:TAM protein secretion complex"/>
    <property type="evidence" value="ECO:0007669"/>
    <property type="project" value="TreeGrafter"/>
</dbReference>
<evidence type="ECO:0000256" key="2">
    <source>
        <dbReference type="ARBA" id="ARBA00022692"/>
    </source>
</evidence>
<dbReference type="Proteomes" id="UP000244940">
    <property type="component" value="Unassembled WGS sequence"/>
</dbReference>
<evidence type="ECO:0000256" key="4">
    <source>
        <dbReference type="ARBA" id="ARBA00023136"/>
    </source>
</evidence>
<proteinExistence type="predicted"/>
<dbReference type="OrthoDB" id="7784409at2"/>
<comment type="caution">
    <text evidence="6">The sequence shown here is derived from an EMBL/GenBank/DDBJ whole genome shotgun (WGS) entry which is preliminary data.</text>
</comment>
<keyword evidence="4" id="KW-0472">Membrane</keyword>
<comment type="subcellular location">
    <subcellularLocation>
        <location evidence="1">Membrane</location>
        <topology evidence="1">Single-pass membrane protein</topology>
    </subcellularLocation>
</comment>
<accession>A0A2U2CCE3</accession>
<dbReference type="EMBL" id="QEYD01000004">
    <property type="protein sequence ID" value="PWE29511.1"/>
    <property type="molecule type" value="Genomic_DNA"/>
</dbReference>
<keyword evidence="7" id="KW-1185">Reference proteome</keyword>
<evidence type="ECO:0000313" key="6">
    <source>
        <dbReference type="EMBL" id="PWE29511.1"/>
    </source>
</evidence>
<name>A0A2U2CCE3_9RHOB</name>
<evidence type="ECO:0000256" key="3">
    <source>
        <dbReference type="ARBA" id="ARBA00022989"/>
    </source>
</evidence>
<dbReference type="RefSeq" id="WP_109532625.1">
    <property type="nucleotide sequence ID" value="NZ_QEYD01000004.1"/>
</dbReference>
<sequence>MIRTPFSAPPRPARLPVRRRWRWLAMILTVLTLAATPVLPQDESEDVGILAGMLQDVLSDAGRDVRIRGFQGALSSRATVDEISIADDQGVWLTLTDVVIDWNRSALFNRRVEVNELSAGRIELARLPVTAPSDGPAMPSPTARPDFALPELPVSVNIGEVRADVVALGAPILGEAAEFTLTGSAQLEGGQGVASFDARRTDGVAGQFVFAGAFDNESRVLQLNLDLSEGEGGIATTLLSIPGEPALSLSIAGEGPINTFEADIALATDGTERVTGQFSFIDESPETGLLSGGGFSLDIAGDLRPLLSSDLHPFFGDQASLRATGQRDDQGEITLPELSISTGAMQVDGSAAISPQGLPRRVQLVAGIMRDDGEPTVLPGSGGAVMLQSATLNIGFDEEVSRDWSLSAEVDTLDLTQATLGSTTLSGRGRLGTSVVGDGSPLFEGVFEFAAQEIEARDPDVQRALGDQFLGLISVSLTSAGDPLELTGLTFEGDTVSLTAYGSLEGLTFTGFTELEAPNLSVFSGLAQRPLGGHALATVDGSVNALTGAFDLGAELTTTDLSVGIAEADALLAGQAGIQLSIRRDTEGTTLRNLDVRAGTLQLSAEGSLEPSAADIAARLVASDLSRLGPGYRGQARLDATLTTTEIATRLQLDGSVIDLALADLPAADVIGGIFTGSNTLRADLSLVDGVTRVSELTLTGPRLDLQAEGSYSAERPDLTLTLNRLDMAALRPGGRGQITGRAEMNGENGTTRFGLFVDGQGPIVTGIDQLDALVGRGLRLEARATTTPDGGVRIDTARLDADGVRASVTGSQEPSGAARFSVDAALQNIGRLAPGLAGNLTLAGDVTRAAGDTGYGVDLRASGPQGMSATARGRVNEDFTMAVQLDGQVQSQLLNAMLEPASVSGLIRFNGSINGAPGIDALRMDVSLSDGRYALPAAGIAFADIDAQAQLDGLSAQVQLEGRSLAGGTGTVSGRIRLDQGADADLSVQVRNLVVQQANLFDARVSGTVRLLGQIGRNALVSGDVTLDEAEIRIPNSPLGRAGFGLQNLSHVGEGAGSLRTRVNAGIATGTRVGSAPVPLRLDLRINAPSSVFVRGRGLDAELAGTLRLGGTTRAVVPAGDFTLVRGRLDLLGNRFTLTDGSASMIGSFMPFITLIATTESDGVVTSITVTGEANSPEIEFSSVPDLPDDEILARLIFGRALTSLSPFQAAQLALSVATLTGRADNSIISRTRETLGLDDLDFTVNDEGTTELRAGRRISDQLYTDVTVDAAGESEVSINLDLTDSITLRGSADSEGGSSVGIFFERDY</sequence>
<reference evidence="6 7" key="1">
    <citation type="submission" date="2018-05" db="EMBL/GenBank/DDBJ databases">
        <title>Pararhodobacter marina sp. nov., isolated from deep-sea water of the Indian Ocean.</title>
        <authorList>
            <person name="Lai Q.Sr."/>
            <person name="Liu X."/>
            <person name="Shao Z."/>
        </authorList>
    </citation>
    <scope>NUCLEOTIDE SEQUENCE [LARGE SCALE GENOMIC DNA]</scope>
    <source>
        <strain evidence="6 7">CIC4N-9</strain>
    </source>
</reference>
<dbReference type="PANTHER" id="PTHR36985">
    <property type="entry name" value="TRANSLOCATION AND ASSEMBLY MODULE SUBUNIT TAMB"/>
    <property type="match status" value="1"/>
</dbReference>
<dbReference type="GO" id="GO:0005886">
    <property type="term" value="C:plasma membrane"/>
    <property type="evidence" value="ECO:0007669"/>
    <property type="project" value="InterPro"/>
</dbReference>
<dbReference type="GO" id="GO:0009306">
    <property type="term" value="P:protein secretion"/>
    <property type="evidence" value="ECO:0007669"/>
    <property type="project" value="InterPro"/>
</dbReference>
<keyword evidence="2" id="KW-0812">Transmembrane</keyword>
<organism evidence="6 7">
    <name type="scientific">Pararhodobacter marinus</name>
    <dbReference type="NCBI Taxonomy" id="2184063"/>
    <lineage>
        <taxon>Bacteria</taxon>
        <taxon>Pseudomonadati</taxon>
        <taxon>Pseudomonadota</taxon>
        <taxon>Alphaproteobacteria</taxon>
        <taxon>Rhodobacterales</taxon>
        <taxon>Paracoccaceae</taxon>
        <taxon>Pararhodobacter</taxon>
    </lineage>
</organism>
<keyword evidence="3" id="KW-1133">Transmembrane helix</keyword>
<evidence type="ECO:0000256" key="1">
    <source>
        <dbReference type="ARBA" id="ARBA00004167"/>
    </source>
</evidence>
<dbReference type="GeneID" id="94364652"/>
<gene>
    <name evidence="6" type="ORF">C4N9_07110</name>
</gene>
<dbReference type="Pfam" id="PF04357">
    <property type="entry name" value="TamB"/>
    <property type="match status" value="1"/>
</dbReference>
<dbReference type="InterPro" id="IPR007452">
    <property type="entry name" value="TamB_C"/>
</dbReference>
<evidence type="ECO:0000313" key="7">
    <source>
        <dbReference type="Proteomes" id="UP000244940"/>
    </source>
</evidence>
<dbReference type="PANTHER" id="PTHR36985:SF1">
    <property type="entry name" value="TRANSLOCATION AND ASSEMBLY MODULE SUBUNIT TAMB"/>
    <property type="match status" value="1"/>
</dbReference>
<feature type="domain" description="Translocation and assembly module TamB C-terminal" evidence="5">
    <location>
        <begin position="961"/>
        <end position="1310"/>
    </location>
</feature>
<protein>
    <recommendedName>
        <fullName evidence="5">Translocation and assembly module TamB C-terminal domain-containing protein</fullName>
    </recommendedName>
</protein>